<evidence type="ECO:0000256" key="6">
    <source>
        <dbReference type="SAM" id="SignalP"/>
    </source>
</evidence>
<gene>
    <name evidence="8" type="ORF">B5V51_14085</name>
</gene>
<feature type="transmembrane region" description="Helical" evidence="5">
    <location>
        <begin position="195"/>
        <end position="217"/>
    </location>
</feature>
<feature type="domain" description="G-protein coupled receptors family 2 profile 2" evidence="7">
    <location>
        <begin position="192"/>
        <end position="307"/>
    </location>
</feature>
<keyword evidence="2 5" id="KW-0812">Transmembrane</keyword>
<sequence>MVRLKVFVLTLLICGAKGEEDYENSCVKEDYRDIQNKPIDDVNEYCRNRFCVLKCCGDGMLLSNNEVCMTEQALQKKNPKYVEQIKEQHNYNKIKLYTLDGNGVKESTKQATEIEFIVRQNYTQCSHDMSAGINFYILEDGSLKAQRTDASKAWYDLPKLQYCVEYRIFYKNRTQILTMRELMTDLDGAETKSTYSLAGFLISIFFLVLTLLVYWILPDLQNLIGLIMMAYVATLIFVFVLKCVIILTNITQTQVFCKIISPMLYFCAMSSFFWLNVMAFDVYLSLSETMGVAPTLTFIFSITQPHP</sequence>
<feature type="chain" id="PRO_5013308805" description="G-protein coupled receptors family 2 profile 2 domain-containing protein" evidence="6">
    <location>
        <begin position="19"/>
        <end position="307"/>
    </location>
</feature>
<dbReference type="Pfam" id="PF00002">
    <property type="entry name" value="7tm_2"/>
    <property type="match status" value="1"/>
</dbReference>
<accession>A0A2A4IS50</accession>
<dbReference type="InterPro" id="IPR000832">
    <property type="entry name" value="GPCR_2_secretin-like"/>
</dbReference>
<dbReference type="EMBL" id="NWSH01008312">
    <property type="protein sequence ID" value="PCG62605.1"/>
    <property type="molecule type" value="Genomic_DNA"/>
</dbReference>
<evidence type="ECO:0000313" key="8">
    <source>
        <dbReference type="EMBL" id="PCG62605.1"/>
    </source>
</evidence>
<feature type="transmembrane region" description="Helical" evidence="5">
    <location>
        <begin position="259"/>
        <end position="280"/>
    </location>
</feature>
<protein>
    <recommendedName>
        <fullName evidence="7">G-protein coupled receptors family 2 profile 2 domain-containing protein</fullName>
    </recommendedName>
</protein>
<dbReference type="InterPro" id="IPR017981">
    <property type="entry name" value="GPCR_2-like_7TM"/>
</dbReference>
<reference evidence="8" key="1">
    <citation type="submission" date="2017-09" db="EMBL/GenBank/DDBJ databases">
        <title>Contemporary evolution of a Lepidopteran species, Heliothis virescens, in response to modern agricultural practices.</title>
        <authorList>
            <person name="Fritz M.L."/>
            <person name="Deyonke A.M."/>
            <person name="Papanicolaou A."/>
            <person name="Micinski S."/>
            <person name="Westbrook J."/>
            <person name="Gould F."/>
        </authorList>
    </citation>
    <scope>NUCLEOTIDE SEQUENCE [LARGE SCALE GENOMIC DNA]</scope>
    <source>
        <strain evidence="8">HvINT-</strain>
        <tissue evidence="8">Whole body</tissue>
    </source>
</reference>
<evidence type="ECO:0000259" key="7">
    <source>
        <dbReference type="PROSITE" id="PS50261"/>
    </source>
</evidence>
<dbReference type="GO" id="GO:0016020">
    <property type="term" value="C:membrane"/>
    <property type="evidence" value="ECO:0007669"/>
    <property type="project" value="UniProtKB-SubCell"/>
</dbReference>
<feature type="signal peptide" evidence="6">
    <location>
        <begin position="1"/>
        <end position="18"/>
    </location>
</feature>
<dbReference type="STRING" id="7102.A0A2A4IS50"/>
<comment type="caution">
    <text evidence="8">The sequence shown here is derived from an EMBL/GenBank/DDBJ whole genome shotgun (WGS) entry which is preliminary data.</text>
</comment>
<dbReference type="GO" id="GO:0007166">
    <property type="term" value="P:cell surface receptor signaling pathway"/>
    <property type="evidence" value="ECO:0007669"/>
    <property type="project" value="InterPro"/>
</dbReference>
<evidence type="ECO:0000256" key="5">
    <source>
        <dbReference type="SAM" id="Phobius"/>
    </source>
</evidence>
<feature type="transmembrane region" description="Helical" evidence="5">
    <location>
        <begin position="224"/>
        <end position="247"/>
    </location>
</feature>
<dbReference type="AlphaFoldDB" id="A0A2A4IS50"/>
<dbReference type="PANTHER" id="PTHR46953:SF1">
    <property type="entry name" value="G-PROTEIN COUPLED RECEPTOR MTH-LIKE 1-RELATED"/>
    <property type="match status" value="1"/>
</dbReference>
<evidence type="ECO:0000256" key="2">
    <source>
        <dbReference type="ARBA" id="ARBA00022692"/>
    </source>
</evidence>
<keyword evidence="3 5" id="KW-1133">Transmembrane helix</keyword>
<proteinExistence type="predicted"/>
<name>A0A2A4IS50_HELVI</name>
<comment type="subcellular location">
    <subcellularLocation>
        <location evidence="1">Membrane</location>
        <topology evidence="1">Multi-pass membrane protein</topology>
    </subcellularLocation>
</comment>
<dbReference type="InterPro" id="IPR052808">
    <property type="entry name" value="GPCR_Mth-like"/>
</dbReference>
<evidence type="ECO:0000256" key="1">
    <source>
        <dbReference type="ARBA" id="ARBA00004141"/>
    </source>
</evidence>
<keyword evidence="4 5" id="KW-0472">Membrane</keyword>
<dbReference type="GO" id="GO:0004930">
    <property type="term" value="F:G protein-coupled receptor activity"/>
    <property type="evidence" value="ECO:0007669"/>
    <property type="project" value="InterPro"/>
</dbReference>
<dbReference type="PROSITE" id="PS50261">
    <property type="entry name" value="G_PROTEIN_RECEP_F2_4"/>
    <property type="match status" value="1"/>
</dbReference>
<dbReference type="Gene3D" id="1.20.1070.10">
    <property type="entry name" value="Rhodopsin 7-helix transmembrane proteins"/>
    <property type="match status" value="1"/>
</dbReference>
<keyword evidence="6" id="KW-0732">Signal</keyword>
<organism evidence="8">
    <name type="scientific">Heliothis virescens</name>
    <name type="common">Tobacco budworm moth</name>
    <dbReference type="NCBI Taxonomy" id="7102"/>
    <lineage>
        <taxon>Eukaryota</taxon>
        <taxon>Metazoa</taxon>
        <taxon>Ecdysozoa</taxon>
        <taxon>Arthropoda</taxon>
        <taxon>Hexapoda</taxon>
        <taxon>Insecta</taxon>
        <taxon>Pterygota</taxon>
        <taxon>Neoptera</taxon>
        <taxon>Endopterygota</taxon>
        <taxon>Lepidoptera</taxon>
        <taxon>Glossata</taxon>
        <taxon>Ditrysia</taxon>
        <taxon>Noctuoidea</taxon>
        <taxon>Noctuidae</taxon>
        <taxon>Heliothinae</taxon>
        <taxon>Heliothis</taxon>
    </lineage>
</organism>
<evidence type="ECO:0000256" key="4">
    <source>
        <dbReference type="ARBA" id="ARBA00023136"/>
    </source>
</evidence>
<dbReference type="PANTHER" id="PTHR46953">
    <property type="entry name" value="G-PROTEIN COUPLED RECEPTOR MTH-LIKE 1-RELATED"/>
    <property type="match status" value="1"/>
</dbReference>
<evidence type="ECO:0000256" key="3">
    <source>
        <dbReference type="ARBA" id="ARBA00022989"/>
    </source>
</evidence>